<feature type="non-terminal residue" evidence="1">
    <location>
        <position position="35"/>
    </location>
</feature>
<dbReference type="AlphaFoldDB" id="A0A087UVP9"/>
<proteinExistence type="predicted"/>
<organism evidence="1 2">
    <name type="scientific">Stegodyphus mimosarum</name>
    <name type="common">African social velvet spider</name>
    <dbReference type="NCBI Taxonomy" id="407821"/>
    <lineage>
        <taxon>Eukaryota</taxon>
        <taxon>Metazoa</taxon>
        <taxon>Ecdysozoa</taxon>
        <taxon>Arthropoda</taxon>
        <taxon>Chelicerata</taxon>
        <taxon>Arachnida</taxon>
        <taxon>Araneae</taxon>
        <taxon>Araneomorphae</taxon>
        <taxon>Entelegynae</taxon>
        <taxon>Eresoidea</taxon>
        <taxon>Eresidae</taxon>
        <taxon>Stegodyphus</taxon>
    </lineage>
</organism>
<feature type="non-terminal residue" evidence="1">
    <location>
        <position position="1"/>
    </location>
</feature>
<keyword evidence="2" id="KW-1185">Reference proteome</keyword>
<dbReference type="EMBL" id="KK121857">
    <property type="protein sequence ID" value="KFM81438.1"/>
    <property type="molecule type" value="Genomic_DNA"/>
</dbReference>
<evidence type="ECO:0000313" key="1">
    <source>
        <dbReference type="EMBL" id="KFM81438.1"/>
    </source>
</evidence>
<dbReference type="Proteomes" id="UP000054359">
    <property type="component" value="Unassembled WGS sequence"/>
</dbReference>
<protein>
    <submittedName>
        <fullName evidence="1">Uncharacterized protein</fullName>
    </submittedName>
</protein>
<evidence type="ECO:0000313" key="2">
    <source>
        <dbReference type="Proteomes" id="UP000054359"/>
    </source>
</evidence>
<accession>A0A087UVP9</accession>
<reference evidence="1 2" key="1">
    <citation type="submission" date="2013-11" db="EMBL/GenBank/DDBJ databases">
        <title>Genome sequencing of Stegodyphus mimosarum.</title>
        <authorList>
            <person name="Bechsgaard J."/>
        </authorList>
    </citation>
    <scope>NUCLEOTIDE SEQUENCE [LARGE SCALE GENOMIC DNA]</scope>
</reference>
<dbReference type="OrthoDB" id="1885901at2759"/>
<gene>
    <name evidence="1" type="ORF">X975_03673</name>
</gene>
<name>A0A087UVP9_STEMI</name>
<sequence>HNSQKSNIDINIRMLEVTVKTLDSQNHSFSVPDDV</sequence>